<protein>
    <submittedName>
        <fullName evidence="1">Uncharacterized protein</fullName>
    </submittedName>
</protein>
<reference evidence="1 2" key="1">
    <citation type="submission" date="2015-10" db="EMBL/GenBank/DDBJ databases">
        <title>Draft genome sequence of Streptomyces corchorusii DSM 40340, type strain for the species Streptomyces corchorusii.</title>
        <authorList>
            <person name="Ruckert C."/>
            <person name="Winkler A."/>
            <person name="Kalinowski J."/>
            <person name="Kampfer P."/>
            <person name="Glaeser S."/>
        </authorList>
    </citation>
    <scope>NUCLEOTIDE SEQUENCE [LARGE SCALE GENOMIC DNA]</scope>
    <source>
        <strain evidence="1 2">DSM 40340</strain>
    </source>
</reference>
<dbReference type="AlphaFoldDB" id="A0A124HPK4"/>
<gene>
    <name evidence="1" type="ORF">AQJ11_02960</name>
</gene>
<dbReference type="Proteomes" id="UP000053398">
    <property type="component" value="Unassembled WGS sequence"/>
</dbReference>
<organism evidence="1 2">
    <name type="scientific">Streptomyces corchorusii</name>
    <name type="common">Streptomyces chibaensis</name>
    <dbReference type="NCBI Taxonomy" id="1903"/>
    <lineage>
        <taxon>Bacteria</taxon>
        <taxon>Bacillati</taxon>
        <taxon>Actinomycetota</taxon>
        <taxon>Actinomycetes</taxon>
        <taxon>Kitasatosporales</taxon>
        <taxon>Streptomycetaceae</taxon>
        <taxon>Streptomyces</taxon>
    </lineage>
</organism>
<keyword evidence="2" id="KW-1185">Reference proteome</keyword>
<proteinExistence type="predicted"/>
<dbReference type="RefSeq" id="WP_059261713.1">
    <property type="nucleotide sequence ID" value="NZ_KQ948351.1"/>
</dbReference>
<dbReference type="EMBL" id="LMWP01000002">
    <property type="protein sequence ID" value="KUN32502.1"/>
    <property type="molecule type" value="Genomic_DNA"/>
</dbReference>
<evidence type="ECO:0000313" key="1">
    <source>
        <dbReference type="EMBL" id="KUN32502.1"/>
    </source>
</evidence>
<name>A0A124HPK4_STRCK</name>
<sequence>MDAATITAVFTAAATAQSWTRTNLGLTTQVSAEDGYRYTVRLPKDSGKAFIAGRDGHAGDELLDIEATWGLTLPIVEAAMAATRI</sequence>
<accession>A0A124HPK4</accession>
<comment type="caution">
    <text evidence="1">The sequence shown here is derived from an EMBL/GenBank/DDBJ whole genome shotgun (WGS) entry which is preliminary data.</text>
</comment>
<evidence type="ECO:0000313" key="2">
    <source>
        <dbReference type="Proteomes" id="UP000053398"/>
    </source>
</evidence>